<evidence type="ECO:0000313" key="1">
    <source>
        <dbReference type="EMBL" id="EWM24930.1"/>
    </source>
</evidence>
<evidence type="ECO:0000313" key="2">
    <source>
        <dbReference type="Proteomes" id="UP000019335"/>
    </source>
</evidence>
<sequence length="150" mass="17605">MASLIRLLNRRVTLCESPYSFVPWTPSSYYSHRPVGLLLPSSCQWTAFPRSLSSLRFESRVLQSFLSAMTVDFEKAFIKRGNVARLGNFFFPTPCRSPCKFPPLRFAAYQPELSDWGQFERKWSEREWHWPLFFFSSYVGSETGTRQRLL</sequence>
<dbReference type="AlphaFoldDB" id="W7TD78"/>
<dbReference type="EMBL" id="AZIL01001067">
    <property type="protein sequence ID" value="EWM24930.1"/>
    <property type="molecule type" value="Genomic_DNA"/>
</dbReference>
<reference evidence="1 2" key="1">
    <citation type="journal article" date="2014" name="Mol. Plant">
        <title>Chromosome Scale Genome Assembly and Transcriptome Profiling of Nannochloropsis gaditana in Nitrogen Depletion.</title>
        <authorList>
            <person name="Corteggiani Carpinelli E."/>
            <person name="Telatin A."/>
            <person name="Vitulo N."/>
            <person name="Forcato C."/>
            <person name="D'Angelo M."/>
            <person name="Schiavon R."/>
            <person name="Vezzi A."/>
            <person name="Giacometti G.M."/>
            <person name="Morosinotto T."/>
            <person name="Valle G."/>
        </authorList>
    </citation>
    <scope>NUCLEOTIDE SEQUENCE [LARGE SCALE GENOMIC DNA]</scope>
    <source>
        <strain evidence="1 2">B-31</strain>
    </source>
</reference>
<dbReference type="OrthoDB" id="10497573at2759"/>
<accession>W7TD78</accession>
<organism evidence="1 2">
    <name type="scientific">Nannochloropsis gaditana</name>
    <dbReference type="NCBI Taxonomy" id="72520"/>
    <lineage>
        <taxon>Eukaryota</taxon>
        <taxon>Sar</taxon>
        <taxon>Stramenopiles</taxon>
        <taxon>Ochrophyta</taxon>
        <taxon>Eustigmatophyceae</taxon>
        <taxon>Eustigmatales</taxon>
        <taxon>Monodopsidaceae</taxon>
        <taxon>Nannochloropsis</taxon>
    </lineage>
</organism>
<comment type="caution">
    <text evidence="1">The sequence shown here is derived from an EMBL/GenBank/DDBJ whole genome shotgun (WGS) entry which is preliminary data.</text>
</comment>
<dbReference type="Proteomes" id="UP000019335">
    <property type="component" value="Chromosome 12"/>
</dbReference>
<name>W7TD78_9STRA</name>
<gene>
    <name evidence="1" type="ORF">Naga_100086g28</name>
</gene>
<keyword evidence="2" id="KW-1185">Reference proteome</keyword>
<proteinExistence type="predicted"/>
<protein>
    <submittedName>
        <fullName evidence="1">Uncharacterized protein</fullName>
    </submittedName>
</protein>